<evidence type="ECO:0000313" key="3">
    <source>
        <dbReference type="EMBL" id="ABJ81961.1"/>
    </source>
</evidence>
<protein>
    <submittedName>
        <fullName evidence="3">Uncharacterized protein</fullName>
    </submittedName>
</protein>
<feature type="region of interest" description="Disordered" evidence="1">
    <location>
        <begin position="481"/>
        <end position="505"/>
    </location>
</feature>
<dbReference type="HOGENOM" id="CLU_460704_0_0_0"/>
<feature type="compositionally biased region" description="Low complexity" evidence="1">
    <location>
        <begin position="74"/>
        <end position="121"/>
    </location>
</feature>
<evidence type="ECO:0000256" key="1">
    <source>
        <dbReference type="SAM" id="MobiDB-lite"/>
    </source>
</evidence>
<feature type="compositionally biased region" description="Polar residues" evidence="1">
    <location>
        <begin position="122"/>
        <end position="131"/>
    </location>
</feature>
<feature type="signal peptide" evidence="2">
    <location>
        <begin position="1"/>
        <end position="26"/>
    </location>
</feature>
<sequence length="592" mass="65252" precursor="true">MRRSRRLARFVLFSFVLAASAVMMQAQEEKEAPRKRNPENKSEPRQQRTERKQEQPQSQPQQQRTERPPERQHTPPAVQPQSQQQQAPQHTAAPPVQRTPPVNQPAQQQPQRQDRPAQPQVYQGQPNNQPGRTFGNPPGGQPGRTFGGSQPNRVSPSMEARPVNPAPRTYTTRGGDVIHRDAAGEVRRVQMPNGTVVYHPPNAPRRVEVVRPGGRVVVAGAPGHGYVQRQVVVSNTTIIKRTYIYNGVPQARIYRPRMYNGVSLVVYTPVRYYRPAFYAYAYNPWPRPIVFGWGWAGSPWYGYYGGYFTPYPVYASPSLWLTDYLIAATLENAYQERMAARAAAANSYAANGGPSAPLTPEVKQAIADEVHRQIDQERSQQSSNAMNTQDPNIFADNSPHVFVASTPIMVSSNYGDCAIGEGDVLQMNQPPLLNSPTAEVIVLASRGQDCRKGSRVNVGLQDLQEMHNQMLATIDRGMGELQSKQGQGGVPPAPQGSTGTIDSPYAREAQPDANVAGELTTVSQEADRAEQQAIGQAGDAQSPPTLTLGLSIDDVKAIQGEPEKVVDLGARKIYVYKDLKITFQDGKVIDIQ</sequence>
<keyword evidence="2" id="KW-0732">Signal</keyword>
<dbReference type="OrthoDB" id="104864at2"/>
<dbReference type="KEGG" id="sus:Acid_0962"/>
<dbReference type="AlphaFoldDB" id="Q02AG1"/>
<feature type="compositionally biased region" description="Basic and acidic residues" evidence="1">
    <location>
        <begin position="64"/>
        <end position="73"/>
    </location>
</feature>
<gene>
    <name evidence="3" type="ordered locus">Acid_0962</name>
</gene>
<evidence type="ECO:0000256" key="2">
    <source>
        <dbReference type="SAM" id="SignalP"/>
    </source>
</evidence>
<dbReference type="InParanoid" id="Q02AG1"/>
<feature type="region of interest" description="Disordered" evidence="1">
    <location>
        <begin position="25"/>
        <end position="174"/>
    </location>
</feature>
<feature type="chain" id="PRO_5004163504" evidence="2">
    <location>
        <begin position="27"/>
        <end position="592"/>
    </location>
</feature>
<reference evidence="3" key="1">
    <citation type="submission" date="2006-10" db="EMBL/GenBank/DDBJ databases">
        <title>Complete sequence of Solibacter usitatus Ellin6076.</title>
        <authorList>
            <consortium name="US DOE Joint Genome Institute"/>
            <person name="Copeland A."/>
            <person name="Lucas S."/>
            <person name="Lapidus A."/>
            <person name="Barry K."/>
            <person name="Detter J.C."/>
            <person name="Glavina del Rio T."/>
            <person name="Hammon N."/>
            <person name="Israni S."/>
            <person name="Dalin E."/>
            <person name="Tice H."/>
            <person name="Pitluck S."/>
            <person name="Thompson L.S."/>
            <person name="Brettin T."/>
            <person name="Bruce D."/>
            <person name="Han C."/>
            <person name="Tapia R."/>
            <person name="Gilna P."/>
            <person name="Schmutz J."/>
            <person name="Larimer F."/>
            <person name="Land M."/>
            <person name="Hauser L."/>
            <person name="Kyrpides N."/>
            <person name="Mikhailova N."/>
            <person name="Janssen P.H."/>
            <person name="Kuske C.R."/>
            <person name="Richardson P."/>
        </authorList>
    </citation>
    <scope>NUCLEOTIDE SEQUENCE</scope>
    <source>
        <strain evidence="3">Ellin6076</strain>
    </source>
</reference>
<feature type="compositionally biased region" description="Gly residues" evidence="1">
    <location>
        <begin position="137"/>
        <end position="146"/>
    </location>
</feature>
<feature type="region of interest" description="Disordered" evidence="1">
    <location>
        <begin position="522"/>
        <end position="544"/>
    </location>
</feature>
<dbReference type="STRING" id="234267.Acid_0962"/>
<name>Q02AG1_SOLUE</name>
<proteinExistence type="predicted"/>
<feature type="compositionally biased region" description="Basic and acidic residues" evidence="1">
    <location>
        <begin position="27"/>
        <end position="54"/>
    </location>
</feature>
<dbReference type="EMBL" id="CP000473">
    <property type="protein sequence ID" value="ABJ81961.1"/>
    <property type="molecule type" value="Genomic_DNA"/>
</dbReference>
<accession>Q02AG1</accession>
<organism evidence="3">
    <name type="scientific">Solibacter usitatus (strain Ellin6076)</name>
    <dbReference type="NCBI Taxonomy" id="234267"/>
    <lineage>
        <taxon>Bacteria</taxon>
        <taxon>Pseudomonadati</taxon>
        <taxon>Acidobacteriota</taxon>
        <taxon>Terriglobia</taxon>
        <taxon>Bryobacterales</taxon>
        <taxon>Solibacteraceae</taxon>
        <taxon>Candidatus Solibacter</taxon>
    </lineage>
</organism>